<comment type="caution">
    <text evidence="1">The sequence shown here is derived from an EMBL/GenBank/DDBJ whole genome shotgun (WGS) entry which is preliminary data.</text>
</comment>
<name>A0A934NEW8_9BACT</name>
<sequence length="140" mass="15132">MASYGESLETKAAPERLWRLWADTSTWPSWNPDIEAVNLDRPLGEGATGTMRTKSGGTHNIAIRDVEPGRSFVLQSDGVPATKLLFKCEVAPLSTGSRISQSVTLQGPLSFIFGPMMGGRIAQSFRPLLQGLASAAEREK</sequence>
<reference evidence="1" key="1">
    <citation type="submission" date="2020-10" db="EMBL/GenBank/DDBJ databases">
        <title>Ca. Dormibacterota MAGs.</title>
        <authorList>
            <person name="Montgomery K."/>
        </authorList>
    </citation>
    <scope>NUCLEOTIDE SEQUENCE [LARGE SCALE GENOMIC DNA]</scope>
    <source>
        <strain evidence="1">SC8812_S17_10</strain>
    </source>
</reference>
<dbReference type="InterPro" id="IPR023393">
    <property type="entry name" value="START-like_dom_sf"/>
</dbReference>
<organism evidence="1 2">
    <name type="scientific">Candidatus Nephthysia bennettiae</name>
    <dbReference type="NCBI Taxonomy" id="3127016"/>
    <lineage>
        <taxon>Bacteria</taxon>
        <taxon>Bacillati</taxon>
        <taxon>Candidatus Dormiibacterota</taxon>
        <taxon>Candidatus Dormibacteria</taxon>
        <taxon>Candidatus Dormibacterales</taxon>
        <taxon>Candidatus Dormibacteraceae</taxon>
        <taxon>Candidatus Nephthysia</taxon>
    </lineage>
</organism>
<dbReference type="Pfam" id="PF10604">
    <property type="entry name" value="Polyketide_cyc2"/>
    <property type="match status" value="1"/>
</dbReference>
<evidence type="ECO:0000313" key="2">
    <source>
        <dbReference type="Proteomes" id="UP000612893"/>
    </source>
</evidence>
<dbReference type="Gene3D" id="3.30.530.20">
    <property type="match status" value="1"/>
</dbReference>
<protein>
    <submittedName>
        <fullName evidence="1">SRPBCC family protein</fullName>
    </submittedName>
</protein>
<dbReference type="RefSeq" id="WP_338203676.1">
    <property type="nucleotide sequence ID" value="NZ_JAEKNR010000178.1"/>
</dbReference>
<accession>A0A934NEW8</accession>
<dbReference type="Proteomes" id="UP000612893">
    <property type="component" value="Unassembled WGS sequence"/>
</dbReference>
<evidence type="ECO:0000313" key="1">
    <source>
        <dbReference type="EMBL" id="MBJ7600007.1"/>
    </source>
</evidence>
<dbReference type="AlphaFoldDB" id="A0A934NEW8"/>
<dbReference type="InterPro" id="IPR019587">
    <property type="entry name" value="Polyketide_cyclase/dehydratase"/>
</dbReference>
<dbReference type="EMBL" id="JAEKNR010000178">
    <property type="protein sequence ID" value="MBJ7600007.1"/>
    <property type="molecule type" value="Genomic_DNA"/>
</dbReference>
<keyword evidence="2" id="KW-1185">Reference proteome</keyword>
<dbReference type="SUPFAM" id="SSF55961">
    <property type="entry name" value="Bet v1-like"/>
    <property type="match status" value="1"/>
</dbReference>
<gene>
    <name evidence="1" type="ORF">JF922_18255</name>
</gene>
<proteinExistence type="predicted"/>